<dbReference type="EMBL" id="DS870057">
    <property type="protein sequence ID" value="EEC14550.1"/>
    <property type="molecule type" value="Genomic_DNA"/>
</dbReference>
<evidence type="ECO:0000313" key="2">
    <source>
        <dbReference type="EMBL" id="EEC14550.1"/>
    </source>
</evidence>
<gene>
    <name evidence="2" type="ORF">IscW_ISCW010494</name>
</gene>
<dbReference type="EnsemblMetazoa" id="ISCW010494-RA">
    <property type="protein sequence ID" value="ISCW010494-PA"/>
    <property type="gene ID" value="ISCW010494"/>
</dbReference>
<evidence type="ECO:0000313" key="4">
    <source>
        <dbReference type="Proteomes" id="UP000001555"/>
    </source>
</evidence>
<comment type="similarity">
    <text evidence="1">Belongs to the CDK5RAP3 family.</text>
</comment>
<dbReference type="InterPro" id="IPR008491">
    <property type="entry name" value="CDK5RAP3"/>
</dbReference>
<protein>
    <submittedName>
        <fullName evidence="2 3">Uncharacterized protein</fullName>
    </submittedName>
</protein>
<dbReference type="VEuPathDB" id="VectorBase:ISCI010494"/>
<evidence type="ECO:0000256" key="1">
    <source>
        <dbReference type="ARBA" id="ARBA00007478"/>
    </source>
</evidence>
<dbReference type="HOGENOM" id="CLU_2906592_0_0_1"/>
<evidence type="ECO:0007829" key="5">
    <source>
        <dbReference type="PeptideAtlas" id="B7Q6S8"/>
    </source>
</evidence>
<accession>B7Q6S8</accession>
<name>B7Q6S8_IXOSC</name>
<dbReference type="VEuPathDB" id="VectorBase:ISCP_028470"/>
<reference evidence="3" key="2">
    <citation type="submission" date="2020-05" db="UniProtKB">
        <authorList>
            <consortium name="EnsemblMetazoa"/>
        </authorList>
    </citation>
    <scope>IDENTIFICATION</scope>
    <source>
        <strain evidence="3">wikel</strain>
    </source>
</reference>
<dbReference type="Pfam" id="PF05600">
    <property type="entry name" value="CDK5RAP3"/>
    <property type="match status" value="1"/>
</dbReference>
<proteinExistence type="evidence at protein level"/>
<keyword evidence="4" id="KW-1185">Reference proteome</keyword>
<dbReference type="STRING" id="6945.B7Q6S8"/>
<dbReference type="Proteomes" id="UP000001555">
    <property type="component" value="Unassembled WGS sequence"/>
</dbReference>
<dbReference type="PANTHER" id="PTHR14894:SF0">
    <property type="entry name" value="CDK5 REGULATORY SUBUNIT-ASSOCIATED PROTEIN 3"/>
    <property type="match status" value="1"/>
</dbReference>
<reference evidence="2 4" key="1">
    <citation type="submission" date="2008-03" db="EMBL/GenBank/DDBJ databases">
        <title>Annotation of Ixodes scapularis.</title>
        <authorList>
            <consortium name="Ixodes scapularis Genome Project Consortium"/>
            <person name="Caler E."/>
            <person name="Hannick L.I."/>
            <person name="Bidwell S."/>
            <person name="Joardar V."/>
            <person name="Thiagarajan M."/>
            <person name="Amedeo P."/>
            <person name="Galinsky K.J."/>
            <person name="Schobel S."/>
            <person name="Inman J."/>
            <person name="Hostetler J."/>
            <person name="Miller J."/>
            <person name="Hammond M."/>
            <person name="Megy K."/>
            <person name="Lawson D."/>
            <person name="Kodira C."/>
            <person name="Sutton G."/>
            <person name="Meyer J."/>
            <person name="Hill C.A."/>
            <person name="Birren B."/>
            <person name="Nene V."/>
            <person name="Collins F."/>
            <person name="Alarcon-Chaidez F."/>
            <person name="Wikel S."/>
            <person name="Strausberg R."/>
        </authorList>
    </citation>
    <scope>NUCLEOTIDE SEQUENCE [LARGE SCALE GENOMIC DNA]</scope>
    <source>
        <strain evidence="4">Wikel</strain>
        <strain evidence="2">Wikel colony</strain>
    </source>
</reference>
<organism>
    <name type="scientific">Ixodes scapularis</name>
    <name type="common">Black-legged tick</name>
    <name type="synonym">Deer tick</name>
    <dbReference type="NCBI Taxonomy" id="6945"/>
    <lineage>
        <taxon>Eukaryota</taxon>
        <taxon>Metazoa</taxon>
        <taxon>Ecdysozoa</taxon>
        <taxon>Arthropoda</taxon>
        <taxon>Chelicerata</taxon>
        <taxon>Arachnida</taxon>
        <taxon>Acari</taxon>
        <taxon>Parasitiformes</taxon>
        <taxon>Ixodida</taxon>
        <taxon>Ixodoidea</taxon>
        <taxon>Ixodidae</taxon>
        <taxon>Ixodinae</taxon>
        <taxon>Ixodes</taxon>
    </lineage>
</organism>
<keyword evidence="5" id="KW-1267">Proteomics identification</keyword>
<sequence>MQGESLLPIDIQTNKLLDWLISRRHCNKDWQAKALVVREKINAAIQDMPEVEEITNLLSGTC</sequence>
<dbReference type="AlphaFoldDB" id="B7Q6S8"/>
<dbReference type="VEuPathDB" id="VectorBase:ISCW010494"/>
<dbReference type="EMBL" id="ABJB010413701">
    <property type="status" value="NOT_ANNOTATED_CDS"/>
    <property type="molecule type" value="Genomic_DNA"/>
</dbReference>
<dbReference type="PANTHER" id="PTHR14894">
    <property type="entry name" value="CDK5 REGULATORY SUBUNIT-ASSOCIATED PROTEIN 3"/>
    <property type="match status" value="1"/>
</dbReference>
<evidence type="ECO:0000313" key="3">
    <source>
        <dbReference type="EnsemblMetazoa" id="ISCW010494-PA"/>
    </source>
</evidence>
<dbReference type="PaxDb" id="6945-B7Q6S8"/>
<dbReference type="InParanoid" id="B7Q6S8"/>
<dbReference type="OrthoDB" id="340432at2759"/>